<proteinExistence type="predicted"/>
<evidence type="ECO:0000313" key="3">
    <source>
        <dbReference type="Proteomes" id="UP000507222"/>
    </source>
</evidence>
<evidence type="ECO:0000313" key="1">
    <source>
        <dbReference type="EMBL" id="CAB4270437.1"/>
    </source>
</evidence>
<evidence type="ECO:0000313" key="2">
    <source>
        <dbReference type="EMBL" id="CAB4300838.1"/>
    </source>
</evidence>
<dbReference type="AlphaFoldDB" id="A0A6J5WRA9"/>
<protein>
    <submittedName>
        <fullName evidence="2">Uncharacterized protein</fullName>
    </submittedName>
</protein>
<organism evidence="2 4">
    <name type="scientific">Prunus armeniaca</name>
    <name type="common">Apricot</name>
    <name type="synonym">Armeniaca vulgaris</name>
    <dbReference type="NCBI Taxonomy" id="36596"/>
    <lineage>
        <taxon>Eukaryota</taxon>
        <taxon>Viridiplantae</taxon>
        <taxon>Streptophyta</taxon>
        <taxon>Embryophyta</taxon>
        <taxon>Tracheophyta</taxon>
        <taxon>Spermatophyta</taxon>
        <taxon>Magnoliopsida</taxon>
        <taxon>eudicotyledons</taxon>
        <taxon>Gunneridae</taxon>
        <taxon>Pentapetalae</taxon>
        <taxon>rosids</taxon>
        <taxon>fabids</taxon>
        <taxon>Rosales</taxon>
        <taxon>Rosaceae</taxon>
        <taxon>Amygdaloideae</taxon>
        <taxon>Amygdaleae</taxon>
        <taxon>Prunus</taxon>
    </lineage>
</organism>
<dbReference type="Proteomes" id="UP000507222">
    <property type="component" value="Unassembled WGS sequence"/>
</dbReference>
<gene>
    <name evidence="1" type="ORF">CURHAP_LOCUS16552</name>
    <name evidence="2" type="ORF">ORAREDHAP_LOCUS16132</name>
</gene>
<name>A0A6J5WRA9_PRUAR</name>
<dbReference type="EMBL" id="CAEKDK010000002">
    <property type="protein sequence ID" value="CAB4270437.1"/>
    <property type="molecule type" value="Genomic_DNA"/>
</dbReference>
<evidence type="ECO:0000313" key="4">
    <source>
        <dbReference type="Proteomes" id="UP000507245"/>
    </source>
</evidence>
<dbReference type="Proteomes" id="UP000507245">
    <property type="component" value="Unassembled WGS sequence"/>
</dbReference>
<reference evidence="4" key="1">
    <citation type="journal article" date="2020" name="Genome Biol.">
        <title>Gamete binning: chromosome-level and haplotype-resolved genome assembly enabled by high-throughput single-cell sequencing of gamete genomes.</title>
        <authorList>
            <person name="Campoy J.A."/>
            <person name="Sun H."/>
            <person name="Goel M."/>
            <person name="Jiao W.-B."/>
            <person name="Folz-Donahue K."/>
            <person name="Wang N."/>
            <person name="Rubio M."/>
            <person name="Liu C."/>
            <person name="Kukat C."/>
            <person name="Ruiz D."/>
            <person name="Huettel B."/>
            <person name="Schneeberger K."/>
        </authorList>
    </citation>
    <scope>NUCLEOTIDE SEQUENCE [LARGE SCALE GENOMIC DNA]</scope>
    <source>
        <strain evidence="4">cv. Rojo Pasion</strain>
    </source>
</reference>
<reference evidence="2 3" key="2">
    <citation type="submission" date="2020-05" db="EMBL/GenBank/DDBJ databases">
        <authorList>
            <person name="Campoy J."/>
            <person name="Schneeberger K."/>
            <person name="Spophaly S."/>
        </authorList>
    </citation>
    <scope>NUCLEOTIDE SEQUENCE [LARGE SCALE GENOMIC DNA]</scope>
    <source>
        <strain evidence="2">PruArmRojPasFocal</strain>
    </source>
</reference>
<keyword evidence="4" id="KW-1185">Reference proteome</keyword>
<sequence>MHEYYLSEDEDIPNPKLDQQRDFVLYRLRKNADKNVTSICAVAEPAYAEWLGISEEECPQPEELELVFPALQLQDNVSEEMEFEIFSKK</sequence>
<accession>A0A6J5WRA9</accession>
<dbReference type="EMBL" id="CAEKKB010000002">
    <property type="protein sequence ID" value="CAB4300838.1"/>
    <property type="molecule type" value="Genomic_DNA"/>
</dbReference>